<dbReference type="OrthoDB" id="9806994at2"/>
<dbReference type="SUPFAM" id="SSF46955">
    <property type="entry name" value="Putative DNA-binding domain"/>
    <property type="match status" value="1"/>
</dbReference>
<evidence type="ECO:0000313" key="1">
    <source>
        <dbReference type="EMBL" id="TCK58370.1"/>
    </source>
</evidence>
<proteinExistence type="predicted"/>
<gene>
    <name evidence="1" type="ORF">C8D98_2571</name>
</gene>
<comment type="caution">
    <text evidence="1">The sequence shown here is derived from an EMBL/GenBank/DDBJ whole genome shotgun (WGS) entry which is preliminary data.</text>
</comment>
<dbReference type="AlphaFoldDB" id="A0A4R1K3A1"/>
<accession>A0A4R1K3A1</accession>
<protein>
    <recommendedName>
        <fullName evidence="3">Helix-turn-helix protein</fullName>
    </recommendedName>
</protein>
<sequence length="104" mass="12243">MNILFLRIVHIIMRKHNSYIDRKFFELSHQLIAEITNQQKFSRIDATFSIEETAALLHTTPANLAKWRCIGRGPRYRKDGGNVFYTAKDLQTYLNRIASKKPKY</sequence>
<evidence type="ECO:0000313" key="2">
    <source>
        <dbReference type="Proteomes" id="UP000294614"/>
    </source>
</evidence>
<dbReference type="Proteomes" id="UP000294614">
    <property type="component" value="Unassembled WGS sequence"/>
</dbReference>
<keyword evidence="2" id="KW-1185">Reference proteome</keyword>
<reference evidence="1 2" key="1">
    <citation type="submission" date="2019-03" db="EMBL/GenBank/DDBJ databases">
        <title>Genomic Encyclopedia of Type Strains, Phase IV (KMG-IV): sequencing the most valuable type-strain genomes for metagenomic binning, comparative biology and taxonomic classification.</title>
        <authorList>
            <person name="Goeker M."/>
        </authorList>
    </citation>
    <scope>NUCLEOTIDE SEQUENCE [LARGE SCALE GENOMIC DNA]</scope>
    <source>
        <strain evidence="1 2">DSM 24984</strain>
    </source>
</reference>
<dbReference type="InterPro" id="IPR009061">
    <property type="entry name" value="DNA-bd_dom_put_sf"/>
</dbReference>
<evidence type="ECO:0008006" key="3">
    <source>
        <dbReference type="Google" id="ProtNLM"/>
    </source>
</evidence>
<dbReference type="EMBL" id="SMGG01000007">
    <property type="protein sequence ID" value="TCK58370.1"/>
    <property type="molecule type" value="Genomic_DNA"/>
</dbReference>
<dbReference type="RefSeq" id="WP_132874544.1">
    <property type="nucleotide sequence ID" value="NZ_SMGG01000007.1"/>
</dbReference>
<name>A0A4R1K3A1_9BACT</name>
<organism evidence="1 2">
    <name type="scientific">Seleniivibrio woodruffii</name>
    <dbReference type="NCBI Taxonomy" id="1078050"/>
    <lineage>
        <taxon>Bacteria</taxon>
        <taxon>Pseudomonadati</taxon>
        <taxon>Deferribacterota</taxon>
        <taxon>Deferribacteres</taxon>
        <taxon>Deferribacterales</taxon>
        <taxon>Geovibrionaceae</taxon>
        <taxon>Seleniivibrio</taxon>
    </lineage>
</organism>